<name>A0A507BJM0_9PEZI</name>
<dbReference type="EMBL" id="SKBQ01000015">
    <property type="protein sequence ID" value="TPX16888.1"/>
    <property type="molecule type" value="Genomic_DNA"/>
</dbReference>
<proteinExistence type="predicted"/>
<dbReference type="InParanoid" id="A0A507BJM0"/>
<keyword evidence="3" id="KW-1185">Reference proteome</keyword>
<sequence length="167" mass="18493">MHVSSLFIFFGLVASLVSGVVAETLYRGDSRGPKTIKEAGGFKAKGFDKPEGTLFEPVEGTLKHPSRDPFISTSDDIEVSKKHAGKGYLYFLDSTKIGSKIHDVAAEYKAAGKKYGHADEKEFAVEHLIPWAAVTKVQKKDKDGVWKTLKMPTKRMVEFPVEDIFVD</sequence>
<dbReference type="Proteomes" id="UP000319257">
    <property type="component" value="Unassembled WGS sequence"/>
</dbReference>
<evidence type="ECO:0000313" key="2">
    <source>
        <dbReference type="EMBL" id="TPX16888.1"/>
    </source>
</evidence>
<accession>A0A507BJM0</accession>
<keyword evidence="1" id="KW-0732">Signal</keyword>
<feature type="chain" id="PRO_5021283760" evidence="1">
    <location>
        <begin position="23"/>
        <end position="167"/>
    </location>
</feature>
<gene>
    <name evidence="2" type="ORF">E0L32_003450</name>
</gene>
<dbReference type="STRING" id="1093900.A0A507BJM0"/>
<evidence type="ECO:0000313" key="3">
    <source>
        <dbReference type="Proteomes" id="UP000319257"/>
    </source>
</evidence>
<protein>
    <submittedName>
        <fullName evidence="2">Uncharacterized protein</fullName>
    </submittedName>
</protein>
<dbReference type="OrthoDB" id="4927890at2759"/>
<dbReference type="AlphaFoldDB" id="A0A507BJM0"/>
<dbReference type="Gene3D" id="3.90.210.10">
    <property type="entry name" value="Heat-Labile Enterotoxin, subunit A"/>
    <property type="match status" value="1"/>
</dbReference>
<evidence type="ECO:0000256" key="1">
    <source>
        <dbReference type="SAM" id="SignalP"/>
    </source>
</evidence>
<dbReference type="GeneID" id="41970897"/>
<dbReference type="SUPFAM" id="SSF56399">
    <property type="entry name" value="ADP-ribosylation"/>
    <property type="match status" value="1"/>
</dbReference>
<feature type="signal peptide" evidence="1">
    <location>
        <begin position="1"/>
        <end position="22"/>
    </location>
</feature>
<organism evidence="2 3">
    <name type="scientific">Thyridium curvatum</name>
    <dbReference type="NCBI Taxonomy" id="1093900"/>
    <lineage>
        <taxon>Eukaryota</taxon>
        <taxon>Fungi</taxon>
        <taxon>Dikarya</taxon>
        <taxon>Ascomycota</taxon>
        <taxon>Pezizomycotina</taxon>
        <taxon>Sordariomycetes</taxon>
        <taxon>Sordariomycetidae</taxon>
        <taxon>Thyridiales</taxon>
        <taxon>Thyridiaceae</taxon>
        <taxon>Thyridium</taxon>
    </lineage>
</organism>
<reference evidence="2 3" key="1">
    <citation type="submission" date="2019-06" db="EMBL/GenBank/DDBJ databases">
        <title>Draft genome sequence of the filamentous fungus Phialemoniopsis curvata isolated from diesel fuel.</title>
        <authorList>
            <person name="Varaljay V.A."/>
            <person name="Lyon W.J."/>
            <person name="Crouch A.L."/>
            <person name="Drake C.E."/>
            <person name="Hollomon J.M."/>
            <person name="Nadeau L.J."/>
            <person name="Nunn H.S."/>
            <person name="Stevenson B.S."/>
            <person name="Bojanowski C.L."/>
            <person name="Crookes-Goodson W.J."/>
        </authorList>
    </citation>
    <scope>NUCLEOTIDE SEQUENCE [LARGE SCALE GENOMIC DNA]</scope>
    <source>
        <strain evidence="2 3">D216</strain>
    </source>
</reference>
<dbReference type="RefSeq" id="XP_030998599.1">
    <property type="nucleotide sequence ID" value="XM_031137752.1"/>
</dbReference>
<comment type="caution">
    <text evidence="2">The sequence shown here is derived from an EMBL/GenBank/DDBJ whole genome shotgun (WGS) entry which is preliminary data.</text>
</comment>